<reference evidence="1" key="1">
    <citation type="journal article" date="2008" name="Nature">
        <title>The amphioxus genome and the evolution of the chordate karyotype.</title>
        <authorList>
            <consortium name="US DOE Joint Genome Institute (JGI-PGF)"/>
            <person name="Putnam N.H."/>
            <person name="Butts T."/>
            <person name="Ferrier D.E.K."/>
            <person name="Furlong R.F."/>
            <person name="Hellsten U."/>
            <person name="Kawashima T."/>
            <person name="Robinson-Rechavi M."/>
            <person name="Shoguchi E."/>
            <person name="Terry A."/>
            <person name="Yu J.-K."/>
            <person name="Benito-Gutierrez E.L."/>
            <person name="Dubchak I."/>
            <person name="Garcia-Fernandez J."/>
            <person name="Gibson-Brown J.J."/>
            <person name="Grigoriev I.V."/>
            <person name="Horton A.C."/>
            <person name="de Jong P.J."/>
            <person name="Jurka J."/>
            <person name="Kapitonov V.V."/>
            <person name="Kohara Y."/>
            <person name="Kuroki Y."/>
            <person name="Lindquist E."/>
            <person name="Lucas S."/>
            <person name="Osoegawa K."/>
            <person name="Pennacchio L.A."/>
            <person name="Salamov A.A."/>
            <person name="Satou Y."/>
            <person name="Sauka-Spengler T."/>
            <person name="Schmutz J."/>
            <person name="Shin-I T."/>
            <person name="Toyoda A."/>
            <person name="Bronner-Fraser M."/>
            <person name="Fujiyama A."/>
            <person name="Holland L.Z."/>
            <person name="Holland P.W.H."/>
            <person name="Satoh N."/>
            <person name="Rokhsar D.S."/>
        </authorList>
    </citation>
    <scope>NUCLEOTIDE SEQUENCE [LARGE SCALE GENOMIC DNA]</scope>
    <source>
        <strain evidence="1">S238N-H82</strain>
        <tissue evidence="1">Testes</tissue>
    </source>
</reference>
<protein>
    <submittedName>
        <fullName evidence="1">Uncharacterized protein</fullName>
    </submittedName>
</protein>
<dbReference type="AlphaFoldDB" id="C3XZA0"/>
<dbReference type="InParanoid" id="C3XZA0"/>
<name>C3XZA0_BRAFL</name>
<evidence type="ECO:0000313" key="1">
    <source>
        <dbReference type="EMBL" id="EEN66664.1"/>
    </source>
</evidence>
<organism>
    <name type="scientific">Branchiostoma floridae</name>
    <name type="common">Florida lancelet</name>
    <name type="synonym">Amphioxus</name>
    <dbReference type="NCBI Taxonomy" id="7739"/>
    <lineage>
        <taxon>Eukaryota</taxon>
        <taxon>Metazoa</taxon>
        <taxon>Chordata</taxon>
        <taxon>Cephalochordata</taxon>
        <taxon>Leptocardii</taxon>
        <taxon>Amphioxiformes</taxon>
        <taxon>Branchiostomatidae</taxon>
        <taxon>Branchiostoma</taxon>
    </lineage>
</organism>
<gene>
    <name evidence="1" type="ORF">BRAFLDRAFT_117894</name>
</gene>
<accession>C3XZA0</accession>
<sequence>MALLKGLFVIFSAAGDQSFTMKMSAGFRHSHLINRYLHNEQPDGNLGVKSSHFGTSDIGDVMSELTCWCACALLPASVWCAAALPGYWEGQVTSGEGEGVKTDLKTCFFKVGWLETRFALPMALLKGLFVIFSAAGDQSFTMKMSAGFRHSHLINRYLHNEQPNSPAGAHAHYCQPRSGARLHFRDWEGQVTSGEGEGVKTDLKTCFFKVGWLETSADGAGERYHRSSAAAATSCDLRQQNVQMLERCYRL</sequence>
<proteinExistence type="predicted"/>
<dbReference type="EMBL" id="GG666475">
    <property type="protein sequence ID" value="EEN66664.1"/>
    <property type="molecule type" value="Genomic_DNA"/>
</dbReference>